<feature type="region of interest" description="Disordered" evidence="1">
    <location>
        <begin position="1"/>
        <end position="84"/>
    </location>
</feature>
<protein>
    <submittedName>
        <fullName evidence="2">Uncharacterized protein</fullName>
    </submittedName>
</protein>
<feature type="compositionally biased region" description="Basic and acidic residues" evidence="1">
    <location>
        <begin position="47"/>
        <end position="59"/>
    </location>
</feature>
<gene>
    <name evidence="2" type="ORF">LTRI10_LOCUS22626</name>
</gene>
<dbReference type="EMBL" id="OZ034817">
    <property type="protein sequence ID" value="CAL1381232.1"/>
    <property type="molecule type" value="Genomic_DNA"/>
</dbReference>
<dbReference type="Proteomes" id="UP001497516">
    <property type="component" value="Chromosome 4"/>
</dbReference>
<evidence type="ECO:0000313" key="2">
    <source>
        <dbReference type="EMBL" id="CAL1381232.1"/>
    </source>
</evidence>
<reference evidence="2 3" key="1">
    <citation type="submission" date="2024-04" db="EMBL/GenBank/DDBJ databases">
        <authorList>
            <person name="Fracassetti M."/>
        </authorList>
    </citation>
    <scope>NUCLEOTIDE SEQUENCE [LARGE SCALE GENOMIC DNA]</scope>
</reference>
<dbReference type="AlphaFoldDB" id="A0AAV2E6B4"/>
<feature type="compositionally biased region" description="Basic and acidic residues" evidence="1">
    <location>
        <begin position="15"/>
        <end position="33"/>
    </location>
</feature>
<organism evidence="2 3">
    <name type="scientific">Linum trigynum</name>
    <dbReference type="NCBI Taxonomy" id="586398"/>
    <lineage>
        <taxon>Eukaryota</taxon>
        <taxon>Viridiplantae</taxon>
        <taxon>Streptophyta</taxon>
        <taxon>Embryophyta</taxon>
        <taxon>Tracheophyta</taxon>
        <taxon>Spermatophyta</taxon>
        <taxon>Magnoliopsida</taxon>
        <taxon>eudicotyledons</taxon>
        <taxon>Gunneridae</taxon>
        <taxon>Pentapetalae</taxon>
        <taxon>rosids</taxon>
        <taxon>fabids</taxon>
        <taxon>Malpighiales</taxon>
        <taxon>Linaceae</taxon>
        <taxon>Linum</taxon>
    </lineage>
</organism>
<sequence>MEKERGSVELPRALPEVERKESLKDKPLEKKEGAINGESSIAATEMKALRKEETSRDEAATGLAASPELEKESSTMAGGVTANERKEEVGAVLCPNARSLPMIGVAPHNRALLGLIGRAEVLVWPRAIDCVVKEGVRGFGPGMKEESSGLNSDQIDQLVRMQTRINWAESGPYCELVGS</sequence>
<accession>A0AAV2E6B4</accession>
<keyword evidence="3" id="KW-1185">Reference proteome</keyword>
<proteinExistence type="predicted"/>
<evidence type="ECO:0000313" key="3">
    <source>
        <dbReference type="Proteomes" id="UP001497516"/>
    </source>
</evidence>
<name>A0AAV2E6B4_9ROSI</name>
<evidence type="ECO:0000256" key="1">
    <source>
        <dbReference type="SAM" id="MobiDB-lite"/>
    </source>
</evidence>